<feature type="coiled-coil region" evidence="1">
    <location>
        <begin position="60"/>
        <end position="87"/>
    </location>
</feature>
<dbReference type="OrthoDB" id="19846at10239"/>
<accession>R9ZZ40</accession>
<sequence>MSTEKELSKYYKENIPDLILDLKVAVKNNRSVITQSVDSDLSEDKYVNVLKARRMAADDTIHFLKEIDRLENELNEVEEVGVSTKKKITNPAKKYASKE</sequence>
<dbReference type="GeneID" id="16797135"/>
<dbReference type="EMBL" id="KC821620">
    <property type="protein sequence ID" value="AGO48609.1"/>
    <property type="molecule type" value="Genomic_DNA"/>
</dbReference>
<keyword evidence="3" id="KW-1185">Reference proteome</keyword>
<evidence type="ECO:0000313" key="2">
    <source>
        <dbReference type="EMBL" id="AGO48609.1"/>
    </source>
</evidence>
<dbReference type="Proteomes" id="UP000014728">
    <property type="component" value="Segment"/>
</dbReference>
<evidence type="ECO:0000313" key="3">
    <source>
        <dbReference type="Proteomes" id="UP000014728"/>
    </source>
</evidence>
<organism evidence="2 3">
    <name type="scientific">Cellulophaga phage phi18:3</name>
    <dbReference type="NCBI Taxonomy" id="1327983"/>
    <lineage>
        <taxon>Viruses</taxon>
        <taxon>Duplodnaviria</taxon>
        <taxon>Heunggongvirae</taxon>
        <taxon>Uroviricota</taxon>
        <taxon>Caudoviricetes</taxon>
        <taxon>Pachyviridae</taxon>
        <taxon>Baltivirus</taxon>
        <taxon>Baltivirus phi18tres</taxon>
    </lineage>
</organism>
<dbReference type="KEGG" id="vg:16797135"/>
<dbReference type="RefSeq" id="YP_008241290.1">
    <property type="nucleotide sequence ID" value="NC_021794.1"/>
</dbReference>
<evidence type="ECO:0000256" key="1">
    <source>
        <dbReference type="SAM" id="Coils"/>
    </source>
</evidence>
<proteinExistence type="predicted"/>
<keyword evidence="1" id="KW-0175">Coiled coil</keyword>
<reference evidence="3" key="2">
    <citation type="submission" date="2013-03" db="EMBL/GenBank/DDBJ databases">
        <title>The Cellulophaga phages: a novel, diverse, and globally ubiquitous model system.</title>
        <authorList>
            <person name="Holmfeldt K."/>
            <person name="Solonenko N."/>
            <person name="Shah M."/>
            <person name="Corrier K."/>
            <person name="Riemann L."/>
            <person name="VerBerkmoes N.C."/>
            <person name="Sullivan M.B."/>
        </authorList>
    </citation>
    <scope>NUCLEOTIDE SEQUENCE [LARGE SCALE GENOMIC DNA]</scope>
</reference>
<protein>
    <submittedName>
        <fullName evidence="2">Uncharacterized protein</fullName>
    </submittedName>
</protein>
<name>R9ZZ40_9CAUD</name>
<reference evidence="2 3" key="1">
    <citation type="journal article" date="2013" name="Proc. Natl. Acad. Sci. U.S.A.">
        <title>Twelve previously unknown phage genera are ubiquitous in global oceans.</title>
        <authorList>
            <person name="Holmfeldt K."/>
            <person name="Solonenko N."/>
            <person name="Shah M."/>
            <person name="Corrier K."/>
            <person name="Riemann L."/>
            <person name="Verberkmoes N.C."/>
            <person name="Sullivan M.B."/>
        </authorList>
    </citation>
    <scope>NUCLEOTIDE SEQUENCE [LARGE SCALE GENOMIC DNA]</scope>
    <source>
        <strain evidence="2">Phi18:3</strain>
    </source>
</reference>
<gene>
    <name evidence="2" type="ORF">Phi18:3_gp097</name>
</gene>